<dbReference type="Proteomes" id="UP000245728">
    <property type="component" value="Chromosome"/>
</dbReference>
<accession>A0A2S2E3R9</accession>
<proteinExistence type="predicted"/>
<dbReference type="RefSeq" id="WP_109339886.1">
    <property type="nucleotide sequence ID" value="NZ_CP029347.1"/>
</dbReference>
<protein>
    <submittedName>
        <fullName evidence="2">Uncharacterized protein</fullName>
    </submittedName>
</protein>
<dbReference type="KEGG" id="salh:HMF8227_01825"/>
<evidence type="ECO:0000256" key="1">
    <source>
        <dbReference type="SAM" id="MobiDB-lite"/>
    </source>
</evidence>
<evidence type="ECO:0000313" key="3">
    <source>
        <dbReference type="Proteomes" id="UP000245728"/>
    </source>
</evidence>
<dbReference type="AlphaFoldDB" id="A0A2S2E3R9"/>
<feature type="region of interest" description="Disordered" evidence="1">
    <location>
        <begin position="1"/>
        <end position="49"/>
    </location>
</feature>
<keyword evidence="3" id="KW-1185">Reference proteome</keyword>
<sequence>MDIQRSVSATHQGLAVNGANQKKPSASPVREVAPAAEQEQPKRAEKVRQGNAELQFQADRFRHQSAFYDQPPRRGQQAIDAYQTLAREEKRAEIQSMMGVDTFA</sequence>
<gene>
    <name evidence="2" type="ORF">HMF8227_01825</name>
</gene>
<feature type="compositionally biased region" description="Polar residues" evidence="1">
    <location>
        <begin position="1"/>
        <end position="11"/>
    </location>
</feature>
<feature type="compositionally biased region" description="Basic and acidic residues" evidence="1">
    <location>
        <begin position="39"/>
        <end position="48"/>
    </location>
</feature>
<name>A0A2S2E3R9_9ALTE</name>
<dbReference type="OrthoDB" id="6387108at2"/>
<reference evidence="2 3" key="1">
    <citation type="submission" date="2018-05" db="EMBL/GenBank/DDBJ databases">
        <title>Salinimonas sp. HMF8227 Genome sequencing and assembly.</title>
        <authorList>
            <person name="Kang H."/>
            <person name="Kang J."/>
            <person name="Cha I."/>
            <person name="Kim H."/>
            <person name="Joh K."/>
        </authorList>
    </citation>
    <scope>NUCLEOTIDE SEQUENCE [LARGE SCALE GENOMIC DNA]</scope>
    <source>
        <strain evidence="2 3">HMF8227</strain>
    </source>
</reference>
<dbReference type="EMBL" id="CP029347">
    <property type="protein sequence ID" value="AWL12298.1"/>
    <property type="molecule type" value="Genomic_DNA"/>
</dbReference>
<evidence type="ECO:0000313" key="2">
    <source>
        <dbReference type="EMBL" id="AWL12298.1"/>
    </source>
</evidence>
<organism evidence="2 3">
    <name type="scientific">Saliniradius amylolyticus</name>
    <dbReference type="NCBI Taxonomy" id="2183582"/>
    <lineage>
        <taxon>Bacteria</taxon>
        <taxon>Pseudomonadati</taxon>
        <taxon>Pseudomonadota</taxon>
        <taxon>Gammaproteobacteria</taxon>
        <taxon>Alteromonadales</taxon>
        <taxon>Alteromonadaceae</taxon>
        <taxon>Saliniradius</taxon>
    </lineage>
</organism>